<dbReference type="AlphaFoldDB" id="A0A2J0KWH2"/>
<proteinExistence type="predicted"/>
<dbReference type="Gene3D" id="2.40.40.10">
    <property type="entry name" value="RlpA-like domain"/>
    <property type="match status" value="1"/>
</dbReference>
<comment type="caution">
    <text evidence="2">The sequence shown here is derived from an EMBL/GenBank/DDBJ whole genome shotgun (WGS) entry which is preliminary data.</text>
</comment>
<organism evidence="2 3">
    <name type="scientific">Candidatus Aquitaenariimonas noxiae</name>
    <dbReference type="NCBI Taxonomy" id="1974741"/>
    <lineage>
        <taxon>Bacteria</taxon>
        <taxon>Pseudomonadati</taxon>
        <taxon>Candidatus Omnitrophota</taxon>
        <taxon>Candidatus Aquitaenariimonas</taxon>
    </lineage>
</organism>
<reference evidence="2 3" key="1">
    <citation type="submission" date="2017-09" db="EMBL/GenBank/DDBJ databases">
        <title>Depth-based differentiation of microbial function through sediment-hosted aquifers and enrichment of novel symbionts in the deep terrestrial subsurface.</title>
        <authorList>
            <person name="Probst A.J."/>
            <person name="Ladd B."/>
            <person name="Jarett J.K."/>
            <person name="Geller-Mcgrath D.E."/>
            <person name="Sieber C.M."/>
            <person name="Emerson J.B."/>
            <person name="Anantharaman K."/>
            <person name="Thomas B.C."/>
            <person name="Malmstrom R."/>
            <person name="Stieglmeier M."/>
            <person name="Klingl A."/>
            <person name="Woyke T."/>
            <person name="Ryan C.M."/>
            <person name="Banfield J.F."/>
        </authorList>
    </citation>
    <scope>NUCLEOTIDE SEQUENCE [LARGE SCALE GENOMIC DNA]</scope>
    <source>
        <strain evidence="2">CG07_land_8_20_14_0_80_42_15</strain>
    </source>
</reference>
<protein>
    <submittedName>
        <fullName evidence="2">Septal ring lytic transglycosylase RlpA family lipoprotein</fullName>
    </submittedName>
</protein>
<dbReference type="Pfam" id="PF03330">
    <property type="entry name" value="DPBB_1"/>
    <property type="match status" value="1"/>
</dbReference>
<dbReference type="PANTHER" id="PTHR34183">
    <property type="entry name" value="ENDOLYTIC PEPTIDOGLYCAN TRANSGLYCOSYLASE RLPA"/>
    <property type="match status" value="1"/>
</dbReference>
<evidence type="ECO:0000313" key="3">
    <source>
        <dbReference type="Proteomes" id="UP000230052"/>
    </source>
</evidence>
<feature type="domain" description="RlpA-like protein double-psi beta-barrel" evidence="1">
    <location>
        <begin position="25"/>
        <end position="124"/>
    </location>
</feature>
<dbReference type="InterPro" id="IPR009009">
    <property type="entry name" value="RlpA-like_DPBB"/>
</dbReference>
<evidence type="ECO:0000313" key="2">
    <source>
        <dbReference type="EMBL" id="PIU40770.1"/>
    </source>
</evidence>
<evidence type="ECO:0000259" key="1">
    <source>
        <dbReference type="Pfam" id="PF03330"/>
    </source>
</evidence>
<dbReference type="SUPFAM" id="SSF50685">
    <property type="entry name" value="Barwin-like endoglucanases"/>
    <property type="match status" value="1"/>
</dbReference>
<dbReference type="EMBL" id="PEWV01000080">
    <property type="protein sequence ID" value="PIU40770.1"/>
    <property type="molecule type" value="Genomic_DNA"/>
</dbReference>
<gene>
    <name evidence="2" type="ORF">COS99_08900</name>
</gene>
<dbReference type="CDD" id="cd22268">
    <property type="entry name" value="DPBB_RlpA-like"/>
    <property type="match status" value="1"/>
</dbReference>
<dbReference type="Proteomes" id="UP000230052">
    <property type="component" value="Unassembled WGS sequence"/>
</dbReference>
<sequence>MKRLLIYIVFAGLVSFVLAPFLFAEEGVASWYSAQSCRAEGMEGIFTASGERFNENELSCAMRSRDFGTYYKVTNLENGKWIIVRHNDFGPNEECYEEGRIIDLSKGAFARLAPLSSGLIKVKVERLNL</sequence>
<dbReference type="InterPro" id="IPR036908">
    <property type="entry name" value="RlpA-like_sf"/>
</dbReference>
<keyword evidence="2" id="KW-0449">Lipoprotein</keyword>
<accession>A0A2J0KWH2</accession>
<dbReference type="PANTHER" id="PTHR34183:SF1">
    <property type="entry name" value="ENDOLYTIC PEPTIDOGLYCAN TRANSGLYCOSYLASE RLPA"/>
    <property type="match status" value="1"/>
</dbReference>
<name>A0A2J0KWH2_9BACT</name>